<dbReference type="EMBL" id="SDWV01000013">
    <property type="protein sequence ID" value="RYC09647.1"/>
    <property type="molecule type" value="Genomic_DNA"/>
</dbReference>
<dbReference type="Pfam" id="PF08922">
    <property type="entry name" value="DUF1905"/>
    <property type="match status" value="1"/>
</dbReference>
<gene>
    <name evidence="1" type="ORF">EUA94_13710</name>
</gene>
<dbReference type="AlphaFoldDB" id="A0A4V1RPK2"/>
<dbReference type="Gene3D" id="2.40.30.100">
    <property type="entry name" value="AF2212/PG0164-like"/>
    <property type="match status" value="1"/>
</dbReference>
<organism evidence="1 2">
    <name type="scientific">Nocardioides zhouii</name>
    <dbReference type="NCBI Taxonomy" id="1168729"/>
    <lineage>
        <taxon>Bacteria</taxon>
        <taxon>Bacillati</taxon>
        <taxon>Actinomycetota</taxon>
        <taxon>Actinomycetes</taxon>
        <taxon>Propionibacteriales</taxon>
        <taxon>Nocardioidaceae</taxon>
        <taxon>Nocardioides</taxon>
    </lineage>
</organism>
<comment type="caution">
    <text evidence="1">The sequence shown here is derived from an EMBL/GenBank/DDBJ whole genome shotgun (WGS) entry which is preliminary data.</text>
</comment>
<protein>
    <submittedName>
        <fullName evidence="1">DUF1905 domain-containing protein</fullName>
    </submittedName>
</protein>
<reference evidence="1 2" key="1">
    <citation type="submission" date="2019-01" db="EMBL/GenBank/DDBJ databases">
        <title>Novel species of Nocardioides.</title>
        <authorList>
            <person name="Liu Q."/>
            <person name="X Y.-H."/>
        </authorList>
    </citation>
    <scope>NUCLEOTIDE SEQUENCE [LARGE SCALE GENOMIC DNA]</scope>
    <source>
        <strain evidence="1 2">HLT2-9</strain>
    </source>
</reference>
<evidence type="ECO:0000313" key="1">
    <source>
        <dbReference type="EMBL" id="RYC09647.1"/>
    </source>
</evidence>
<name>A0A4V1RPK2_9ACTN</name>
<dbReference type="SUPFAM" id="SSF141694">
    <property type="entry name" value="AF2212/PG0164-like"/>
    <property type="match status" value="1"/>
</dbReference>
<proteinExistence type="predicted"/>
<sequence length="98" mass="10898">MEIEFSGELVEWRGPAPYYFVPLPPDEADLVDEVKAEVAYWGVVPVRARIGGTDFTTSMFPREETWFLPVKAAVRRAEGIELGEVVGVRLRVGQSSGD</sequence>
<keyword evidence="2" id="KW-1185">Reference proteome</keyword>
<dbReference type="Proteomes" id="UP000291101">
    <property type="component" value="Unassembled WGS sequence"/>
</dbReference>
<dbReference type="InterPro" id="IPR015018">
    <property type="entry name" value="DUF1905"/>
</dbReference>
<dbReference type="OrthoDB" id="9808666at2"/>
<dbReference type="InterPro" id="IPR037079">
    <property type="entry name" value="AF2212/PG0164-like_sf"/>
</dbReference>
<evidence type="ECO:0000313" key="2">
    <source>
        <dbReference type="Proteomes" id="UP000291101"/>
    </source>
</evidence>
<accession>A0A4V1RPK2</accession>